<feature type="transmembrane region" description="Helical" evidence="2">
    <location>
        <begin position="6"/>
        <end position="30"/>
    </location>
</feature>
<keyword evidence="2" id="KW-0812">Transmembrane</keyword>
<evidence type="ECO:0000256" key="2">
    <source>
        <dbReference type="SAM" id="Phobius"/>
    </source>
</evidence>
<accession>A0A810QEY2</accession>
<dbReference type="EMBL" id="AP023420">
    <property type="protein sequence ID" value="BCK84426.1"/>
    <property type="molecule type" value="Genomic_DNA"/>
</dbReference>
<dbReference type="AlphaFoldDB" id="A0A810QEY2"/>
<proteinExistence type="predicted"/>
<keyword evidence="4" id="KW-1185">Reference proteome</keyword>
<evidence type="ECO:0000313" key="4">
    <source>
        <dbReference type="Proteomes" id="UP000679848"/>
    </source>
</evidence>
<keyword evidence="2" id="KW-1133">Transmembrane helix</keyword>
<dbReference type="RefSeq" id="WP_213543135.1">
    <property type="nucleotide sequence ID" value="NZ_AP023420.1"/>
</dbReference>
<dbReference type="Proteomes" id="UP000679848">
    <property type="component" value="Chromosome"/>
</dbReference>
<evidence type="ECO:0000313" key="3">
    <source>
        <dbReference type="EMBL" id="BCK84426.1"/>
    </source>
</evidence>
<feature type="region of interest" description="Disordered" evidence="1">
    <location>
        <begin position="52"/>
        <end position="72"/>
    </location>
</feature>
<name>A0A810QEY2_9FIRM</name>
<sequence>MEPTLVVLPLLLGGAALIVYLVYRIVYCLVKKAVRDALREYEAEKGVALTAKRVETAEPERGNTPSPDKTEE</sequence>
<dbReference type="KEGG" id="pfaa:MM59RIKEN_17450"/>
<organism evidence="3 4">
    <name type="scientific">Pusillibacter faecalis</name>
    <dbReference type="NCBI Taxonomy" id="2714358"/>
    <lineage>
        <taxon>Bacteria</taxon>
        <taxon>Bacillati</taxon>
        <taxon>Bacillota</taxon>
        <taxon>Clostridia</taxon>
        <taxon>Eubacteriales</taxon>
        <taxon>Oscillospiraceae</taxon>
        <taxon>Pusillibacter</taxon>
    </lineage>
</organism>
<keyword evidence="2" id="KW-0472">Membrane</keyword>
<feature type="compositionally biased region" description="Polar residues" evidence="1">
    <location>
        <begin position="63"/>
        <end position="72"/>
    </location>
</feature>
<feature type="compositionally biased region" description="Basic and acidic residues" evidence="1">
    <location>
        <begin position="52"/>
        <end position="61"/>
    </location>
</feature>
<reference evidence="3" key="1">
    <citation type="submission" date="2020-09" db="EMBL/GenBank/DDBJ databases">
        <title>New species isolated from human feces.</title>
        <authorList>
            <person name="Kitahara M."/>
            <person name="Shigeno Y."/>
            <person name="Shime M."/>
            <person name="Matsumoto Y."/>
            <person name="Nakamura S."/>
            <person name="Motooka D."/>
            <person name="Fukuoka S."/>
            <person name="Nishikawa H."/>
            <person name="Benno Y."/>
        </authorList>
    </citation>
    <scope>NUCLEOTIDE SEQUENCE</scope>
    <source>
        <strain evidence="3">MM59</strain>
    </source>
</reference>
<gene>
    <name evidence="3" type="ORF">MM59RIKEN_17450</name>
</gene>
<protein>
    <submittedName>
        <fullName evidence="3">Uncharacterized protein</fullName>
    </submittedName>
</protein>
<evidence type="ECO:0000256" key="1">
    <source>
        <dbReference type="SAM" id="MobiDB-lite"/>
    </source>
</evidence>